<dbReference type="AlphaFoldDB" id="E8V376"/>
<dbReference type="SUPFAM" id="SSF50939">
    <property type="entry name" value="Sialidases"/>
    <property type="match status" value="1"/>
</dbReference>
<dbReference type="OrthoDB" id="2806980at2"/>
<proteinExistence type="predicted"/>
<evidence type="ECO:0000313" key="1">
    <source>
        <dbReference type="EMBL" id="ADV82433.1"/>
    </source>
</evidence>
<organism evidence="1 2">
    <name type="scientific">Terriglobus saanensis (strain ATCC BAA-1853 / DSM 23119 / SP1PR4)</name>
    <dbReference type="NCBI Taxonomy" id="401053"/>
    <lineage>
        <taxon>Bacteria</taxon>
        <taxon>Pseudomonadati</taxon>
        <taxon>Acidobacteriota</taxon>
        <taxon>Terriglobia</taxon>
        <taxon>Terriglobales</taxon>
        <taxon>Acidobacteriaceae</taxon>
        <taxon>Terriglobus</taxon>
    </lineage>
</organism>
<dbReference type="STRING" id="401053.AciPR4_1619"/>
<sequence length="351" mass="36950">MKNLLNRSSNSSLISQRASTNFWLLSSLLIALLTVFTVSASAQSLSWSASSSLGVTISGVPGRETPAAAVYNGQMYVAYTSTSVADQFGNKYVYVGSGTGAAYSGFGYINPSGGVASSNTNPSLVAFKGRLYLAFNNAAPTGTEFTDIVSFDGTSWGVVTGLPVSGNVLYSPSLATDGTYLYVALLDAATRTMTLCKSADGSTFSCTNFAGSLPDSLGYNPGLAVYNGVLYAGWVTNANSHDMYYYTSSDQGVTWTKSNALDGSQSSCAPHLGAHNGILWYDVRTNDDAHKFSQRYTTNGVSWANGADAHLAMEGEPAIQDGSGLSIFSQYFYLFYASNDGTNTLNVTLGS</sequence>
<keyword evidence="2" id="KW-1185">Reference proteome</keyword>
<dbReference type="KEGG" id="tsa:AciPR4_1619"/>
<reference evidence="1 2" key="1">
    <citation type="journal article" date="2012" name="Stand. Genomic Sci.">
        <title>Complete genome sequence of Terriglobus saanensis type strain SP1PR4(T), an Acidobacteria from tundra soil.</title>
        <authorList>
            <person name="Rawat S.R."/>
            <person name="Mannisto M.K."/>
            <person name="Starovoytov V."/>
            <person name="Goodwin L."/>
            <person name="Nolan M."/>
            <person name="Hauser L."/>
            <person name="Land M."/>
            <person name="Davenport K.W."/>
            <person name="Woyke T."/>
            <person name="Haggblom M.M."/>
        </authorList>
    </citation>
    <scope>NUCLEOTIDE SEQUENCE</scope>
    <source>
        <strain evidence="2">ATCC BAA-1853 / DSM 23119 / SP1PR4</strain>
    </source>
</reference>
<name>E8V376_TERSS</name>
<dbReference type="InterPro" id="IPR036278">
    <property type="entry name" value="Sialidase_sf"/>
</dbReference>
<dbReference type="HOGENOM" id="CLU_894430_0_0_0"/>
<dbReference type="RefSeq" id="WP_013568166.1">
    <property type="nucleotide sequence ID" value="NC_014963.1"/>
</dbReference>
<dbReference type="EMBL" id="CP002467">
    <property type="protein sequence ID" value="ADV82433.1"/>
    <property type="molecule type" value="Genomic_DNA"/>
</dbReference>
<protein>
    <recommendedName>
        <fullName evidence="3">Exo-alpha-sialidase</fullName>
    </recommendedName>
</protein>
<dbReference type="Proteomes" id="UP000006844">
    <property type="component" value="Chromosome"/>
</dbReference>
<gene>
    <name evidence="1" type="ordered locus">AciPR4_1619</name>
</gene>
<accession>E8V376</accession>
<evidence type="ECO:0000313" key="2">
    <source>
        <dbReference type="Proteomes" id="UP000006844"/>
    </source>
</evidence>
<evidence type="ECO:0008006" key="3">
    <source>
        <dbReference type="Google" id="ProtNLM"/>
    </source>
</evidence>